<keyword evidence="8 10" id="KW-1133">Transmembrane helix</keyword>
<dbReference type="Pfam" id="PF00403">
    <property type="entry name" value="HMA"/>
    <property type="match status" value="1"/>
</dbReference>
<feature type="transmembrane region" description="Helical" evidence="10">
    <location>
        <begin position="439"/>
        <end position="463"/>
    </location>
</feature>
<dbReference type="InterPro" id="IPR059000">
    <property type="entry name" value="ATPase_P-type_domA"/>
</dbReference>
<dbReference type="InterPro" id="IPR001757">
    <property type="entry name" value="P_typ_ATPase"/>
</dbReference>
<dbReference type="PROSITE" id="PS01229">
    <property type="entry name" value="COF_2"/>
    <property type="match status" value="1"/>
</dbReference>
<gene>
    <name evidence="13" type="ORF">P280DRAFT_536477</name>
</gene>
<feature type="transmembrane region" description="Helical" evidence="10">
    <location>
        <begin position="245"/>
        <end position="264"/>
    </location>
</feature>
<dbReference type="GO" id="GO:0016020">
    <property type="term" value="C:membrane"/>
    <property type="evidence" value="ECO:0007669"/>
    <property type="project" value="UniProtKB-SubCell"/>
</dbReference>
<dbReference type="SFLD" id="SFLDS00003">
    <property type="entry name" value="Haloacid_Dehalogenase"/>
    <property type="match status" value="1"/>
</dbReference>
<evidence type="ECO:0000256" key="7">
    <source>
        <dbReference type="ARBA" id="ARBA00022967"/>
    </source>
</evidence>
<dbReference type="GO" id="GO:0016887">
    <property type="term" value="F:ATP hydrolysis activity"/>
    <property type="evidence" value="ECO:0007669"/>
    <property type="project" value="InterPro"/>
</dbReference>
<evidence type="ECO:0000256" key="8">
    <source>
        <dbReference type="ARBA" id="ARBA00022989"/>
    </source>
</evidence>
<accession>A0A6A6RIU6</accession>
<feature type="transmembrane region" description="Helical" evidence="10">
    <location>
        <begin position="398"/>
        <end position="419"/>
    </location>
</feature>
<evidence type="ECO:0000256" key="9">
    <source>
        <dbReference type="ARBA" id="ARBA00023136"/>
    </source>
</evidence>
<keyword evidence="4 10" id="KW-0479">Metal-binding</keyword>
<dbReference type="PANTHER" id="PTHR43520">
    <property type="entry name" value="ATP7, ISOFORM B"/>
    <property type="match status" value="1"/>
</dbReference>
<evidence type="ECO:0000256" key="6">
    <source>
        <dbReference type="ARBA" id="ARBA00022840"/>
    </source>
</evidence>
<dbReference type="PROSITE" id="PS01047">
    <property type="entry name" value="HMA_1"/>
    <property type="match status" value="1"/>
</dbReference>
<dbReference type="Pfam" id="PF00702">
    <property type="entry name" value="Hydrolase"/>
    <property type="match status" value="1"/>
</dbReference>
<dbReference type="PROSITE" id="PS50846">
    <property type="entry name" value="HMA_2"/>
    <property type="match status" value="1"/>
</dbReference>
<dbReference type="OrthoDB" id="432719at2759"/>
<dbReference type="InterPro" id="IPR036163">
    <property type="entry name" value="HMA_dom_sf"/>
</dbReference>
<dbReference type="Gene3D" id="2.70.150.10">
    <property type="entry name" value="Calcium-transporting ATPase, cytoplasmic transduction domain A"/>
    <property type="match status" value="1"/>
</dbReference>
<organism evidence="13 14">
    <name type="scientific">Massarina eburnea CBS 473.64</name>
    <dbReference type="NCBI Taxonomy" id="1395130"/>
    <lineage>
        <taxon>Eukaryota</taxon>
        <taxon>Fungi</taxon>
        <taxon>Dikarya</taxon>
        <taxon>Ascomycota</taxon>
        <taxon>Pezizomycotina</taxon>
        <taxon>Dothideomycetes</taxon>
        <taxon>Pleosporomycetidae</taxon>
        <taxon>Pleosporales</taxon>
        <taxon>Massarineae</taxon>
        <taxon>Massarinaceae</taxon>
        <taxon>Massarina</taxon>
    </lineage>
</organism>
<dbReference type="SFLD" id="SFLDF00027">
    <property type="entry name" value="p-type_atpase"/>
    <property type="match status" value="1"/>
</dbReference>
<protein>
    <submittedName>
        <fullName evidence="13">Heavy metal translocatin</fullName>
    </submittedName>
</protein>
<dbReference type="InterPro" id="IPR023299">
    <property type="entry name" value="ATPase_P-typ_cyto_dom_N"/>
</dbReference>
<feature type="signal peptide" evidence="11">
    <location>
        <begin position="1"/>
        <end position="20"/>
    </location>
</feature>
<dbReference type="CDD" id="cd00371">
    <property type="entry name" value="HMA"/>
    <property type="match status" value="1"/>
</dbReference>
<dbReference type="GO" id="GO:0043682">
    <property type="term" value="F:P-type divalent copper transporter activity"/>
    <property type="evidence" value="ECO:0007669"/>
    <property type="project" value="TreeGrafter"/>
</dbReference>
<dbReference type="SUPFAM" id="SSF81653">
    <property type="entry name" value="Calcium ATPase, transduction domain A"/>
    <property type="match status" value="1"/>
</dbReference>
<feature type="domain" description="HMA" evidence="12">
    <location>
        <begin position="57"/>
        <end position="122"/>
    </location>
</feature>
<dbReference type="Gene3D" id="3.40.1110.10">
    <property type="entry name" value="Calcium-transporting ATPase, cytoplasmic domain N"/>
    <property type="match status" value="1"/>
</dbReference>
<name>A0A6A6RIU6_9PLEO</name>
<dbReference type="PANTHER" id="PTHR43520:SF8">
    <property type="entry name" value="P-TYPE CU(+) TRANSPORTER"/>
    <property type="match status" value="1"/>
</dbReference>
<evidence type="ECO:0000256" key="4">
    <source>
        <dbReference type="ARBA" id="ARBA00022723"/>
    </source>
</evidence>
<dbReference type="EMBL" id="MU006809">
    <property type="protein sequence ID" value="KAF2635182.1"/>
    <property type="molecule type" value="Genomic_DNA"/>
</dbReference>
<proteinExistence type="inferred from homology"/>
<dbReference type="InterPro" id="IPR044492">
    <property type="entry name" value="P_typ_ATPase_HD_dom"/>
</dbReference>
<evidence type="ECO:0000259" key="12">
    <source>
        <dbReference type="PROSITE" id="PS50846"/>
    </source>
</evidence>
<dbReference type="SFLD" id="SFLDG00002">
    <property type="entry name" value="C1.7:_P-type_atpase_like"/>
    <property type="match status" value="1"/>
</dbReference>
<dbReference type="GO" id="GO:0012505">
    <property type="term" value="C:endomembrane system"/>
    <property type="evidence" value="ECO:0007669"/>
    <property type="project" value="UniProtKB-SubCell"/>
</dbReference>
<feature type="transmembrane region" description="Helical" evidence="10">
    <location>
        <begin position="791"/>
        <end position="810"/>
    </location>
</feature>
<dbReference type="SUPFAM" id="SSF55008">
    <property type="entry name" value="HMA, heavy metal-associated domain"/>
    <property type="match status" value="1"/>
</dbReference>
<dbReference type="AlphaFoldDB" id="A0A6A6RIU6"/>
<dbReference type="GO" id="GO:0005507">
    <property type="term" value="F:copper ion binding"/>
    <property type="evidence" value="ECO:0007669"/>
    <property type="project" value="TreeGrafter"/>
</dbReference>
<keyword evidence="6 10" id="KW-0067">ATP-binding</keyword>
<keyword evidence="11" id="KW-0732">Signal</keyword>
<dbReference type="Proteomes" id="UP000799753">
    <property type="component" value="Unassembled WGS sequence"/>
</dbReference>
<dbReference type="NCBIfam" id="TIGR01525">
    <property type="entry name" value="ATPase-IB_hvy"/>
    <property type="match status" value="1"/>
</dbReference>
<keyword evidence="7" id="KW-1278">Translocase</keyword>
<dbReference type="FunFam" id="3.30.70.100:FF:000001">
    <property type="entry name" value="ATPase copper transporting beta"/>
    <property type="match status" value="1"/>
</dbReference>
<dbReference type="InterPro" id="IPR017969">
    <property type="entry name" value="Heavy-metal-associated_CS"/>
</dbReference>
<evidence type="ECO:0000256" key="10">
    <source>
        <dbReference type="RuleBase" id="RU362081"/>
    </source>
</evidence>
<comment type="subcellular location">
    <subcellularLocation>
        <location evidence="1">Endomembrane system</location>
        <topology evidence="1">Multi-pass membrane protein</topology>
    </subcellularLocation>
    <subcellularLocation>
        <location evidence="10">Membrane</location>
    </subcellularLocation>
</comment>
<evidence type="ECO:0000313" key="13">
    <source>
        <dbReference type="EMBL" id="KAF2635182.1"/>
    </source>
</evidence>
<dbReference type="InterPro" id="IPR018303">
    <property type="entry name" value="ATPase_P-typ_P_site"/>
</dbReference>
<dbReference type="Gene3D" id="3.40.50.1000">
    <property type="entry name" value="HAD superfamily/HAD-like"/>
    <property type="match status" value="1"/>
</dbReference>
<reference evidence="13" key="1">
    <citation type="journal article" date="2020" name="Stud. Mycol.">
        <title>101 Dothideomycetes genomes: a test case for predicting lifestyles and emergence of pathogens.</title>
        <authorList>
            <person name="Haridas S."/>
            <person name="Albert R."/>
            <person name="Binder M."/>
            <person name="Bloem J."/>
            <person name="Labutti K."/>
            <person name="Salamov A."/>
            <person name="Andreopoulos B."/>
            <person name="Baker S."/>
            <person name="Barry K."/>
            <person name="Bills G."/>
            <person name="Bluhm B."/>
            <person name="Cannon C."/>
            <person name="Castanera R."/>
            <person name="Culley D."/>
            <person name="Daum C."/>
            <person name="Ezra D."/>
            <person name="Gonzalez J."/>
            <person name="Henrissat B."/>
            <person name="Kuo A."/>
            <person name="Liang C."/>
            <person name="Lipzen A."/>
            <person name="Lutzoni F."/>
            <person name="Magnuson J."/>
            <person name="Mondo S."/>
            <person name="Nolan M."/>
            <person name="Ohm R."/>
            <person name="Pangilinan J."/>
            <person name="Park H.-J."/>
            <person name="Ramirez L."/>
            <person name="Alfaro M."/>
            <person name="Sun H."/>
            <person name="Tritt A."/>
            <person name="Yoshinaga Y."/>
            <person name="Zwiers L.-H."/>
            <person name="Turgeon B."/>
            <person name="Goodwin S."/>
            <person name="Spatafora J."/>
            <person name="Crous P."/>
            <person name="Grigoriev I."/>
        </authorList>
    </citation>
    <scope>NUCLEOTIDE SEQUENCE</scope>
    <source>
        <strain evidence="13">CBS 473.64</strain>
    </source>
</reference>
<sequence>MACCYIAASFIAFIIRSCDALDINLHLQYNESVEHAYADDEEEHVGGSNTDRVDESGVTVVSITGMTCAACTATVEAVLKEVKGVNEALVSLPLQEARLLHDEGVRKEDIVKAVESIGYDAVLGERAAEQKIKTLQHTEELATLRNSLKGLSIYSAIIFTLGTLLDYSDWDAILDSALIRFGRPVALFALTSTAAAKHGNWILGNAVSAARHWRVNMHTLITASTIVGLSLTLLGMVGKTVYSDALYHDTILGVLLIITVGRYMDLLSRRRATDTFSGLYSLLDQTASVKLAKLNKRVPTSIVRSGDEIIIDSFNIIPCDAYVTAGKSHVNESVITGESLPKIKEEGELLLAGSRNGPGQLHARVNQDFQGSFLAQLIRSVENSLSTKVSVQHRIDVITQYFVSGIFSIAIPTSIFTLYKTLLLHGSYMEAFDVAGRRLMTILAAACPCALGLATPCAVMAGIDVSWRRGILMLEGGETMERLRSITHIVMDKTGTLTRGTLSVTDMSINGRWKGGEDLLATLIAAAEEQGMAAHPLAMAIFRRMLPMSGELWAKYQDVGAVRKLSDIGGRGIVCDVNPGDGLWRAVCVGNLAWMKENGIKSVDSLPLDVDKEGSAVFVGVDGDIAASMVLNDVVRPDAKATIDALKSQGLQLSMLTGDQPAEACRISKELGIPVLDSAATPDVKLEHIKSIQDKGGKVLMIGDGMNDGPSLANASVGVMMSNGRKCLTSGGSVLLLQPQLDSILTLLDISRKTMQQVSTNIWWAVTYNTVAVALAIGLGAPIGIHISPPVAAAMMSVSSLFITVQGLLLRGRLGLSDKEQGLIPPLW</sequence>
<dbReference type="InterPro" id="IPR008250">
    <property type="entry name" value="ATPase_P-typ_transduc_dom_A_sf"/>
</dbReference>
<evidence type="ECO:0000256" key="3">
    <source>
        <dbReference type="ARBA" id="ARBA00022692"/>
    </source>
</evidence>
<dbReference type="GO" id="GO:0055070">
    <property type="term" value="P:copper ion homeostasis"/>
    <property type="evidence" value="ECO:0007669"/>
    <property type="project" value="TreeGrafter"/>
</dbReference>
<keyword evidence="3 10" id="KW-0812">Transmembrane</keyword>
<dbReference type="NCBIfam" id="TIGR01494">
    <property type="entry name" value="ATPase_P-type"/>
    <property type="match status" value="2"/>
</dbReference>
<evidence type="ECO:0000256" key="2">
    <source>
        <dbReference type="ARBA" id="ARBA00006024"/>
    </source>
</evidence>
<evidence type="ECO:0000313" key="14">
    <source>
        <dbReference type="Proteomes" id="UP000799753"/>
    </source>
</evidence>
<dbReference type="InterPro" id="IPR036412">
    <property type="entry name" value="HAD-like_sf"/>
</dbReference>
<dbReference type="PRINTS" id="PR00120">
    <property type="entry name" value="HATPASE"/>
</dbReference>
<keyword evidence="5 10" id="KW-0547">Nucleotide-binding</keyword>
<feature type="chain" id="PRO_5025658617" evidence="11">
    <location>
        <begin position="21"/>
        <end position="828"/>
    </location>
</feature>
<dbReference type="PRINTS" id="PR00119">
    <property type="entry name" value="CATATPASE"/>
</dbReference>
<keyword evidence="9 10" id="KW-0472">Membrane</keyword>
<evidence type="ECO:0000256" key="1">
    <source>
        <dbReference type="ARBA" id="ARBA00004127"/>
    </source>
</evidence>
<dbReference type="PROSITE" id="PS00154">
    <property type="entry name" value="ATPASE_E1_E2"/>
    <property type="match status" value="1"/>
</dbReference>
<evidence type="ECO:0000256" key="11">
    <source>
        <dbReference type="SAM" id="SignalP"/>
    </source>
</evidence>
<comment type="similarity">
    <text evidence="2 10">Belongs to the cation transport ATPase (P-type) (TC 3.A.3) family. Type IB subfamily.</text>
</comment>
<keyword evidence="14" id="KW-1185">Reference proteome</keyword>
<evidence type="ECO:0000256" key="5">
    <source>
        <dbReference type="ARBA" id="ARBA00022741"/>
    </source>
</evidence>
<feature type="transmembrane region" description="Helical" evidence="10">
    <location>
        <begin position="762"/>
        <end position="785"/>
    </location>
</feature>
<dbReference type="SUPFAM" id="SSF56784">
    <property type="entry name" value="HAD-like"/>
    <property type="match status" value="1"/>
</dbReference>
<dbReference type="Gene3D" id="3.30.70.100">
    <property type="match status" value="1"/>
</dbReference>
<dbReference type="InterPro" id="IPR023214">
    <property type="entry name" value="HAD_sf"/>
</dbReference>
<dbReference type="GO" id="GO:0005524">
    <property type="term" value="F:ATP binding"/>
    <property type="evidence" value="ECO:0007669"/>
    <property type="project" value="UniProtKB-UniRule"/>
</dbReference>
<dbReference type="InterPro" id="IPR006121">
    <property type="entry name" value="HMA_dom"/>
</dbReference>
<dbReference type="InterPro" id="IPR027256">
    <property type="entry name" value="P-typ_ATPase_IB"/>
</dbReference>
<feature type="transmembrane region" description="Helical" evidence="10">
    <location>
        <begin position="220"/>
        <end position="239"/>
    </location>
</feature>
<dbReference type="Pfam" id="PF00122">
    <property type="entry name" value="E1-E2_ATPase"/>
    <property type="match status" value="1"/>
</dbReference>